<evidence type="ECO:0000259" key="2">
    <source>
        <dbReference type="Pfam" id="PF20441"/>
    </source>
</evidence>
<dbReference type="GO" id="GO:0004519">
    <property type="term" value="F:endonuclease activity"/>
    <property type="evidence" value="ECO:0007669"/>
    <property type="project" value="InterPro"/>
</dbReference>
<accession>A0A839H8J7</accession>
<dbReference type="Pfam" id="PF20441">
    <property type="entry name" value="TerL_nuclease"/>
    <property type="match status" value="1"/>
</dbReference>
<dbReference type="PANTHER" id="PTHR41287">
    <property type="match status" value="1"/>
</dbReference>
<dbReference type="InterPro" id="IPR046462">
    <property type="entry name" value="TerL_nuclease"/>
</dbReference>
<reference evidence="3 4" key="1">
    <citation type="submission" date="2020-07" db="EMBL/GenBank/DDBJ databases">
        <title>Description of Limosilactobacillus balticus sp. nov., Limosilactobacillus agrestis sp. nov., Limosilactobacillus albertensis sp. nov., Limosilactobacillus rudii sp. nov., Limosilactobacillus fastidiosus sp. nov., five novel Limosilactobacillus species isolated from the vertebrate gastrointestinal tract, and proposal of 6 subspecies of Limosilactobacillus reuteri adapted to the gastrointestinal tract of specific vertebrate hosts.</title>
        <authorList>
            <person name="Li F."/>
            <person name="Cheng C."/>
            <person name="Zheng J."/>
            <person name="Quevedo R.M."/>
            <person name="Li J."/>
            <person name="Roos S."/>
            <person name="Gaenzle M.G."/>
            <person name="Walter J."/>
        </authorList>
    </citation>
    <scope>NUCLEOTIDE SEQUENCE [LARGE SCALE GENOMIC DNA]</scope>
    <source>
        <strain evidence="3 4">Lr3000</strain>
    </source>
</reference>
<evidence type="ECO:0000313" key="4">
    <source>
        <dbReference type="Proteomes" id="UP000547628"/>
    </source>
</evidence>
<dbReference type="InterPro" id="IPR046461">
    <property type="entry name" value="TerL_ATPase"/>
</dbReference>
<dbReference type="RefSeq" id="WP_182602067.1">
    <property type="nucleotide sequence ID" value="NZ_JACIVD010000048.1"/>
</dbReference>
<dbReference type="InterPro" id="IPR027417">
    <property type="entry name" value="P-loop_NTPase"/>
</dbReference>
<sequence length="642" mass="73754">MKKWNFTEDKTKILDAYYEELQAGNYDDIKRKYRDPATVYAFKVLDGDMLTSRSIKLAAFRHIQDLRRQNEDPDFKYIYDLNQCRLIVKFASLCPEPSTNKPLPLDLWQLAILCQVVGWRNRNNPDLARFTDIIISVARTNGKTYLSNILIAYYYLVYVNKKFNQDLGYVATTETQAKKGWRYITSTFNLLRNSPAFKRLFKNRVIVNTKTQITDNHENSLNQLTQGSQMFDAYHFNVCVIDEAASDKISVEIVRDNKDTISSGMTQTHGQIIQISTAYPDSNSYMYGDEKMNFAAMEQDYDRALDDHLCLVWQQDSADEVNQPDTWIKSNPLMDLNKVKYETMKSSLLSNRDSLMKKGQLSEFENKNLNIWLQARVDSYLPLKAINGAVSKNPPVNIEGRDVYIGLDISHASDDTAVAFVFPYHDNSDGNDKFYVKQHSFVPLAHSQGNIGIKSGKDGIDYAAAEKLGYADIMRRGRGYISDTAVYKYLRDFVDEHNLNVKYVCYDPWDKSNMVQYIVQKSDWNMLEVRQMPSQLDSPTRFFREQLDIGNIIIDDDPILQYSMKNAILKSTVAGVKIDKALQTSKIDCMDAIIDCFYIAQGQIAGLSTNLKTDNKNPLANMSSDEQDDWLNDFIKINDTNF</sequence>
<dbReference type="EMBL" id="JACIVD010000048">
    <property type="protein sequence ID" value="MBB1122779.1"/>
    <property type="molecule type" value="Genomic_DNA"/>
</dbReference>
<feature type="domain" description="Terminase large subunit-like ATPase" evidence="1">
    <location>
        <begin position="108"/>
        <end position="289"/>
    </location>
</feature>
<name>A0A839H8J7_9LACO</name>
<dbReference type="Pfam" id="PF03354">
    <property type="entry name" value="TerL_ATPase"/>
    <property type="match status" value="1"/>
</dbReference>
<comment type="caution">
    <text evidence="3">The sequence shown here is derived from an EMBL/GenBank/DDBJ whole genome shotgun (WGS) entry which is preliminary data.</text>
</comment>
<dbReference type="Gene3D" id="3.40.50.300">
    <property type="entry name" value="P-loop containing nucleotide triphosphate hydrolases"/>
    <property type="match status" value="1"/>
</dbReference>
<protein>
    <submittedName>
        <fullName evidence="3">Terminase large subunit</fullName>
    </submittedName>
</protein>
<feature type="domain" description="Terminase large subunit-like endonuclease" evidence="2">
    <location>
        <begin position="306"/>
        <end position="600"/>
    </location>
</feature>
<proteinExistence type="predicted"/>
<evidence type="ECO:0000259" key="1">
    <source>
        <dbReference type="Pfam" id="PF03354"/>
    </source>
</evidence>
<dbReference type="Proteomes" id="UP000547628">
    <property type="component" value="Unassembled WGS sequence"/>
</dbReference>
<dbReference type="AlphaFoldDB" id="A0A839H8J7"/>
<dbReference type="InterPro" id="IPR005021">
    <property type="entry name" value="Terminase_largesu-like"/>
</dbReference>
<organism evidence="3 4">
    <name type="scientific">Limosilactobacillus albertensis</name>
    <dbReference type="NCBI Taxonomy" id="2759752"/>
    <lineage>
        <taxon>Bacteria</taxon>
        <taxon>Bacillati</taxon>
        <taxon>Bacillota</taxon>
        <taxon>Bacilli</taxon>
        <taxon>Lactobacillales</taxon>
        <taxon>Lactobacillaceae</taxon>
        <taxon>Limosilactobacillus</taxon>
    </lineage>
</organism>
<gene>
    <name evidence="3" type="ORF">H5S41_02190</name>
</gene>
<evidence type="ECO:0000313" key="3">
    <source>
        <dbReference type="EMBL" id="MBB1122779.1"/>
    </source>
</evidence>
<dbReference type="PANTHER" id="PTHR41287:SF1">
    <property type="entry name" value="PROTEIN YMFN"/>
    <property type="match status" value="1"/>
</dbReference>